<keyword evidence="1" id="KW-1133">Transmembrane helix</keyword>
<evidence type="ECO:0000313" key="3">
    <source>
        <dbReference type="Proteomes" id="UP000659496"/>
    </source>
</evidence>
<dbReference type="InterPro" id="IPR025917">
    <property type="entry name" value="YuiB"/>
</dbReference>
<evidence type="ECO:0000256" key="1">
    <source>
        <dbReference type="SAM" id="Phobius"/>
    </source>
</evidence>
<keyword evidence="3" id="KW-1185">Reference proteome</keyword>
<dbReference type="Pfam" id="PF14068">
    <property type="entry name" value="YuiB"/>
    <property type="match status" value="1"/>
</dbReference>
<comment type="caution">
    <text evidence="2">The sequence shown here is derived from an EMBL/GenBank/DDBJ whole genome shotgun (WGS) entry which is preliminary data.</text>
</comment>
<protein>
    <submittedName>
        <fullName evidence="2">YuiB family protein</fullName>
    </submittedName>
</protein>
<dbReference type="Proteomes" id="UP000659496">
    <property type="component" value="Unassembled WGS sequence"/>
</dbReference>
<accession>A0ABR8PL01</accession>
<keyword evidence="1" id="KW-0472">Membrane</keyword>
<feature type="transmembrane region" description="Helical" evidence="1">
    <location>
        <begin position="43"/>
        <end position="63"/>
    </location>
</feature>
<feature type="transmembrane region" description="Helical" evidence="1">
    <location>
        <begin position="83"/>
        <end position="105"/>
    </location>
</feature>
<evidence type="ECO:0000313" key="2">
    <source>
        <dbReference type="EMBL" id="MBD7908847.1"/>
    </source>
</evidence>
<feature type="transmembrane region" description="Helical" evidence="1">
    <location>
        <begin position="14"/>
        <end position="36"/>
    </location>
</feature>
<keyword evidence="1" id="KW-0812">Transmembrane</keyword>
<sequence length="113" mass="12563">MEVIILGTISLTEIILSVLIFIVMFFGIGFLLNMLLRMSWVMAIVYPIVVILIIDEVKAYEYITKPGHAFSMLGDKLMALHTVDIVILSSGLVGAIISGIVSKLLRKQGYQMF</sequence>
<name>A0ABR8PL01_9BACL</name>
<proteinExistence type="predicted"/>
<organism evidence="2 3">
    <name type="scientific">Sporosarcina gallistercoris</name>
    <dbReference type="NCBI Taxonomy" id="2762245"/>
    <lineage>
        <taxon>Bacteria</taxon>
        <taxon>Bacillati</taxon>
        <taxon>Bacillota</taxon>
        <taxon>Bacilli</taxon>
        <taxon>Bacillales</taxon>
        <taxon>Caryophanaceae</taxon>
        <taxon>Sporosarcina</taxon>
    </lineage>
</organism>
<dbReference type="RefSeq" id="WP_116020343.1">
    <property type="nucleotide sequence ID" value="NZ_JACSQY010000008.1"/>
</dbReference>
<dbReference type="EMBL" id="JACSQY010000008">
    <property type="protein sequence ID" value="MBD7908847.1"/>
    <property type="molecule type" value="Genomic_DNA"/>
</dbReference>
<gene>
    <name evidence="2" type="ORF">H9659_10940</name>
</gene>
<reference evidence="2 3" key="1">
    <citation type="submission" date="2020-08" db="EMBL/GenBank/DDBJ databases">
        <title>A Genomic Blueprint of the Chicken Gut Microbiome.</title>
        <authorList>
            <person name="Gilroy R."/>
            <person name="Ravi A."/>
            <person name="Getino M."/>
            <person name="Pursley I."/>
            <person name="Horton D.L."/>
            <person name="Alikhan N.-F."/>
            <person name="Baker D."/>
            <person name="Gharbi K."/>
            <person name="Hall N."/>
            <person name="Watson M."/>
            <person name="Adriaenssens E.M."/>
            <person name="Foster-Nyarko E."/>
            <person name="Jarju S."/>
            <person name="Secka A."/>
            <person name="Antonio M."/>
            <person name="Oren A."/>
            <person name="Chaudhuri R."/>
            <person name="La Ragione R.M."/>
            <person name="Hildebrand F."/>
            <person name="Pallen M.J."/>
        </authorList>
    </citation>
    <scope>NUCLEOTIDE SEQUENCE [LARGE SCALE GENOMIC DNA]</scope>
    <source>
        <strain evidence="2 3">Sa3CUA8</strain>
    </source>
</reference>